<sequence length="138" mass="14454">MGMGSQKVQAGPGQKPGTGPREAGIVLLAAYHFLVAGLFLLASVGLSLPTVLLGLVAFTQDPEAAIGMLVTGLLAAVSLVFCLLYLAIGYGLWTLRQWARVAATALAILSLFAVPVGTVLGGLTIWYLQRAEVAERFR</sequence>
<keyword evidence="1" id="KW-0812">Transmembrane</keyword>
<dbReference type="InParanoid" id="A0A540VJU7"/>
<dbReference type="AlphaFoldDB" id="A0A540VJU7"/>
<dbReference type="RefSeq" id="WP_141609538.1">
    <property type="nucleotide sequence ID" value="NZ_VIGC02000008.1"/>
</dbReference>
<feature type="transmembrane region" description="Helical" evidence="1">
    <location>
        <begin position="105"/>
        <end position="128"/>
    </location>
</feature>
<feature type="transmembrane region" description="Helical" evidence="1">
    <location>
        <begin position="25"/>
        <end position="58"/>
    </location>
</feature>
<comment type="caution">
    <text evidence="2">The sequence shown here is derived from an EMBL/GenBank/DDBJ whole genome shotgun (WGS) entry which is preliminary data.</text>
</comment>
<organism evidence="2 3">
    <name type="scientific">Litorilinea aerophila</name>
    <dbReference type="NCBI Taxonomy" id="1204385"/>
    <lineage>
        <taxon>Bacteria</taxon>
        <taxon>Bacillati</taxon>
        <taxon>Chloroflexota</taxon>
        <taxon>Caldilineae</taxon>
        <taxon>Caldilineales</taxon>
        <taxon>Caldilineaceae</taxon>
        <taxon>Litorilinea</taxon>
    </lineage>
</organism>
<gene>
    <name evidence="2" type="ORF">FKZ61_07835</name>
</gene>
<protein>
    <submittedName>
        <fullName evidence="2">Uncharacterized protein</fullName>
    </submittedName>
</protein>
<keyword evidence="1" id="KW-1133">Transmembrane helix</keyword>
<evidence type="ECO:0000313" key="3">
    <source>
        <dbReference type="Proteomes" id="UP000317371"/>
    </source>
</evidence>
<accession>A0A540VJU7</accession>
<dbReference type="Proteomes" id="UP000317371">
    <property type="component" value="Unassembled WGS sequence"/>
</dbReference>
<evidence type="ECO:0000256" key="1">
    <source>
        <dbReference type="SAM" id="Phobius"/>
    </source>
</evidence>
<evidence type="ECO:0000313" key="2">
    <source>
        <dbReference type="EMBL" id="TQE96393.1"/>
    </source>
</evidence>
<reference evidence="2 3" key="1">
    <citation type="submission" date="2019-06" db="EMBL/GenBank/DDBJ databases">
        <title>Genome sequence of Litorilinea aerophila BAA-2444.</title>
        <authorList>
            <person name="Maclea K.S."/>
            <person name="Maurais E.G."/>
            <person name="Iannazzi L.C."/>
        </authorList>
    </citation>
    <scope>NUCLEOTIDE SEQUENCE [LARGE SCALE GENOMIC DNA]</scope>
    <source>
        <strain evidence="2 3">ATCC BAA-2444</strain>
    </source>
</reference>
<feature type="transmembrane region" description="Helical" evidence="1">
    <location>
        <begin position="64"/>
        <end position="93"/>
    </location>
</feature>
<proteinExistence type="predicted"/>
<keyword evidence="3" id="KW-1185">Reference proteome</keyword>
<dbReference type="EMBL" id="VIGC01000008">
    <property type="protein sequence ID" value="TQE96393.1"/>
    <property type="molecule type" value="Genomic_DNA"/>
</dbReference>
<keyword evidence="1" id="KW-0472">Membrane</keyword>
<name>A0A540VJU7_9CHLR</name>